<keyword evidence="2" id="KW-1185">Reference proteome</keyword>
<sequence>MSWIYRDLVSFWLIAAWLC</sequence>
<evidence type="ECO:0000313" key="2">
    <source>
        <dbReference type="Proteomes" id="UP001146120"/>
    </source>
</evidence>
<dbReference type="EMBL" id="DAKRPA010000309">
    <property type="protein sequence ID" value="DAZ93540.1"/>
    <property type="molecule type" value="Genomic_DNA"/>
</dbReference>
<gene>
    <name evidence="1" type="ORF">N0F65_000156</name>
</gene>
<reference evidence="1" key="2">
    <citation type="journal article" date="2023" name="Microbiol Resour">
        <title>Decontamination and Annotation of the Draft Genome Sequence of the Oomycete Lagenidium giganteum ARSEF 373.</title>
        <authorList>
            <person name="Morgan W.R."/>
            <person name="Tartar A."/>
        </authorList>
    </citation>
    <scope>NUCLEOTIDE SEQUENCE</scope>
    <source>
        <strain evidence="1">ARSEF 373</strain>
    </source>
</reference>
<name>A0AAV2YHJ7_9STRA</name>
<proteinExistence type="predicted"/>
<dbReference type="AlphaFoldDB" id="A0AAV2YHJ7"/>
<evidence type="ECO:0000313" key="1">
    <source>
        <dbReference type="EMBL" id="DAZ93540.1"/>
    </source>
</evidence>
<reference evidence="1" key="1">
    <citation type="submission" date="2022-11" db="EMBL/GenBank/DDBJ databases">
        <authorList>
            <person name="Morgan W.R."/>
            <person name="Tartar A."/>
        </authorList>
    </citation>
    <scope>NUCLEOTIDE SEQUENCE</scope>
    <source>
        <strain evidence="1">ARSEF 373</strain>
    </source>
</reference>
<protein>
    <submittedName>
        <fullName evidence="1">Uncharacterized protein</fullName>
    </submittedName>
</protein>
<dbReference type="Proteomes" id="UP001146120">
    <property type="component" value="Unassembled WGS sequence"/>
</dbReference>
<comment type="caution">
    <text evidence="1">The sequence shown here is derived from an EMBL/GenBank/DDBJ whole genome shotgun (WGS) entry which is preliminary data.</text>
</comment>
<organism evidence="1 2">
    <name type="scientific">Lagenidium giganteum</name>
    <dbReference type="NCBI Taxonomy" id="4803"/>
    <lineage>
        <taxon>Eukaryota</taxon>
        <taxon>Sar</taxon>
        <taxon>Stramenopiles</taxon>
        <taxon>Oomycota</taxon>
        <taxon>Peronosporomycetes</taxon>
        <taxon>Pythiales</taxon>
        <taxon>Pythiaceae</taxon>
    </lineage>
</organism>
<accession>A0AAV2YHJ7</accession>